<dbReference type="SUPFAM" id="SSF54211">
    <property type="entry name" value="Ribosomal protein S5 domain 2-like"/>
    <property type="match status" value="1"/>
</dbReference>
<evidence type="ECO:0000256" key="4">
    <source>
        <dbReference type="ARBA" id="ARBA00035259"/>
    </source>
</evidence>
<evidence type="ECO:0000313" key="8">
    <source>
        <dbReference type="EMBL" id="MDX8414820.1"/>
    </source>
</evidence>
<dbReference type="InterPro" id="IPR014721">
    <property type="entry name" value="Ribsml_uS5_D2-typ_fold_subgr"/>
</dbReference>
<comment type="caution">
    <text evidence="8">The sequence shown here is derived from an EMBL/GenBank/DDBJ whole genome shotgun (WGS) entry which is preliminary data.</text>
</comment>
<dbReference type="PANTHER" id="PTHR21569">
    <property type="entry name" value="RIBOSOMAL PROTEIN S9"/>
    <property type="match status" value="1"/>
</dbReference>
<evidence type="ECO:0000256" key="7">
    <source>
        <dbReference type="SAM" id="MobiDB-lite"/>
    </source>
</evidence>
<dbReference type="NCBIfam" id="NF001099">
    <property type="entry name" value="PRK00132.1"/>
    <property type="match status" value="1"/>
</dbReference>
<keyword evidence="2 5" id="KW-0689">Ribosomal protein</keyword>
<feature type="compositionally biased region" description="Basic residues" evidence="7">
    <location>
        <begin position="112"/>
        <end position="131"/>
    </location>
</feature>
<sequence length="131" mass="13893">MSEKQVFVSVGRRKTAVARVNLTNGSGNLTVNGKPLTEYCFTDALALEATRPLVVTGLATSVDAKIKVNGGGANGQAGAISHGLARALEKMDANLRAVLKKAGLITRDGRAKERKKSGQPGARKRFQFSKR</sequence>
<protein>
    <recommendedName>
        <fullName evidence="4 5">Small ribosomal subunit protein uS9</fullName>
    </recommendedName>
</protein>
<evidence type="ECO:0000313" key="9">
    <source>
        <dbReference type="Proteomes" id="UP001275932"/>
    </source>
</evidence>
<dbReference type="Gene3D" id="3.30.230.10">
    <property type="match status" value="1"/>
</dbReference>
<dbReference type="InterPro" id="IPR000754">
    <property type="entry name" value="Ribosomal_uS9"/>
</dbReference>
<dbReference type="PANTHER" id="PTHR21569:SF1">
    <property type="entry name" value="SMALL RIBOSOMAL SUBUNIT PROTEIN US9M"/>
    <property type="match status" value="1"/>
</dbReference>
<accession>A0ABU4WGT9</accession>
<evidence type="ECO:0000256" key="1">
    <source>
        <dbReference type="ARBA" id="ARBA00005251"/>
    </source>
</evidence>
<gene>
    <name evidence="5 8" type="primary">rpsI</name>
    <name evidence="8" type="ORF">MOX91_01285</name>
</gene>
<name>A0ABU4WGT9_9BACT</name>
<dbReference type="InterPro" id="IPR023035">
    <property type="entry name" value="Ribosomal_uS9_bac/plastid"/>
</dbReference>
<keyword evidence="3 5" id="KW-0687">Ribonucleoprotein</keyword>
<dbReference type="HAMAP" id="MF_00532_B">
    <property type="entry name" value="Ribosomal_uS9_B"/>
    <property type="match status" value="1"/>
</dbReference>
<dbReference type="PROSITE" id="PS00360">
    <property type="entry name" value="RIBOSOMAL_S9"/>
    <property type="match status" value="1"/>
</dbReference>
<dbReference type="GO" id="GO:0005840">
    <property type="term" value="C:ribosome"/>
    <property type="evidence" value="ECO:0007669"/>
    <property type="project" value="UniProtKB-KW"/>
</dbReference>
<dbReference type="Proteomes" id="UP001275932">
    <property type="component" value="Unassembled WGS sequence"/>
</dbReference>
<proteinExistence type="inferred from homology"/>
<comment type="similarity">
    <text evidence="1 5 6">Belongs to the universal ribosomal protein uS9 family.</text>
</comment>
<dbReference type="InterPro" id="IPR020574">
    <property type="entry name" value="Ribosomal_uS9_CS"/>
</dbReference>
<evidence type="ECO:0000256" key="2">
    <source>
        <dbReference type="ARBA" id="ARBA00022980"/>
    </source>
</evidence>
<evidence type="ECO:0000256" key="3">
    <source>
        <dbReference type="ARBA" id="ARBA00023274"/>
    </source>
</evidence>
<evidence type="ECO:0000256" key="6">
    <source>
        <dbReference type="RuleBase" id="RU003815"/>
    </source>
</evidence>
<reference evidence="8 9" key="1">
    <citation type="submission" date="2022-03" db="EMBL/GenBank/DDBJ databases">
        <title>Novel taxa within the pig intestine.</title>
        <authorList>
            <person name="Wylensek D."/>
            <person name="Bishof K."/>
            <person name="Afrizal A."/>
            <person name="Clavel T."/>
        </authorList>
    </citation>
    <scope>NUCLEOTIDE SEQUENCE [LARGE SCALE GENOMIC DNA]</scope>
    <source>
        <strain evidence="8 9">CLA-KB-P66</strain>
    </source>
</reference>
<dbReference type="RefSeq" id="WP_370396266.1">
    <property type="nucleotide sequence ID" value="NZ_JALBUT010000001.1"/>
</dbReference>
<dbReference type="Pfam" id="PF00380">
    <property type="entry name" value="Ribosomal_S9"/>
    <property type="match status" value="1"/>
</dbReference>
<organism evidence="8 9">
    <name type="scientific">Intestinicryptomonas porci</name>
    <dbReference type="NCBI Taxonomy" id="2926320"/>
    <lineage>
        <taxon>Bacteria</taxon>
        <taxon>Pseudomonadati</taxon>
        <taxon>Verrucomicrobiota</taxon>
        <taxon>Opitutia</taxon>
        <taxon>Opitutales</taxon>
        <taxon>Intestinicryptomonaceae</taxon>
        <taxon>Intestinicryptomonas</taxon>
    </lineage>
</organism>
<dbReference type="InterPro" id="IPR020568">
    <property type="entry name" value="Ribosomal_Su5_D2-typ_SF"/>
</dbReference>
<evidence type="ECO:0000256" key="5">
    <source>
        <dbReference type="HAMAP-Rule" id="MF_00532"/>
    </source>
</evidence>
<keyword evidence="9" id="KW-1185">Reference proteome</keyword>
<feature type="region of interest" description="Disordered" evidence="7">
    <location>
        <begin position="108"/>
        <end position="131"/>
    </location>
</feature>
<dbReference type="EMBL" id="JALBUT010000001">
    <property type="protein sequence ID" value="MDX8414820.1"/>
    <property type="molecule type" value="Genomic_DNA"/>
</dbReference>